<dbReference type="InterPro" id="IPR037518">
    <property type="entry name" value="MPN"/>
</dbReference>
<reference evidence="8 9" key="1">
    <citation type="submission" date="2020-11" db="EMBL/GenBank/DDBJ databases">
        <title>genome sequence of strain KACC 18849.</title>
        <authorList>
            <person name="Gao J."/>
            <person name="Zhang X."/>
        </authorList>
    </citation>
    <scope>NUCLEOTIDE SEQUENCE [LARGE SCALE GENOMIC DNA]</scope>
    <source>
        <strain evidence="8 9">KACC 18849</strain>
    </source>
</reference>
<dbReference type="InterPro" id="IPR025657">
    <property type="entry name" value="RadC_JAB"/>
</dbReference>
<dbReference type="PROSITE" id="PS50249">
    <property type="entry name" value="MPN"/>
    <property type="match status" value="1"/>
</dbReference>
<dbReference type="InterPro" id="IPR020891">
    <property type="entry name" value="UPF0758_CS"/>
</dbReference>
<keyword evidence="5" id="KW-0482">Metalloprotease</keyword>
<comment type="caution">
    <text evidence="8">The sequence shown here is derived from an EMBL/GenBank/DDBJ whole genome shotgun (WGS) entry which is preliminary data.</text>
</comment>
<dbReference type="Gene3D" id="3.40.140.10">
    <property type="entry name" value="Cytidine Deaminase, domain 2"/>
    <property type="match status" value="1"/>
</dbReference>
<dbReference type="PANTHER" id="PTHR30471">
    <property type="entry name" value="DNA REPAIR PROTEIN RADC"/>
    <property type="match status" value="1"/>
</dbReference>
<dbReference type="Pfam" id="PF04002">
    <property type="entry name" value="RadC"/>
    <property type="match status" value="1"/>
</dbReference>
<gene>
    <name evidence="8" type="primary">radC</name>
    <name evidence="8" type="ORF">I4Q42_11110</name>
</gene>
<keyword evidence="9" id="KW-1185">Reference proteome</keyword>
<dbReference type="PANTHER" id="PTHR30471:SF3">
    <property type="entry name" value="UPF0758 PROTEIN YEES-RELATED"/>
    <property type="match status" value="1"/>
</dbReference>
<dbReference type="NCBIfam" id="NF000642">
    <property type="entry name" value="PRK00024.1"/>
    <property type="match status" value="1"/>
</dbReference>
<dbReference type="Proteomes" id="UP000639859">
    <property type="component" value="Unassembled WGS sequence"/>
</dbReference>
<evidence type="ECO:0000256" key="3">
    <source>
        <dbReference type="ARBA" id="ARBA00022801"/>
    </source>
</evidence>
<evidence type="ECO:0000256" key="1">
    <source>
        <dbReference type="ARBA" id="ARBA00022670"/>
    </source>
</evidence>
<dbReference type="CDD" id="cd08071">
    <property type="entry name" value="MPN_DUF2466"/>
    <property type="match status" value="1"/>
</dbReference>
<evidence type="ECO:0000256" key="5">
    <source>
        <dbReference type="ARBA" id="ARBA00023049"/>
    </source>
</evidence>
<keyword evidence="4" id="KW-0862">Zinc</keyword>
<sequence length="223" mass="24405">MRFDVVDPDPTARARALAQRHGTGVLHDVELLQLHLARSGQVDGVGRARALIDRFGGLAGVLAADPAELARHLALDTILDLKLARETAVRLAAAKLIDRQLLTSFWQVAEYLKTLMVGLPREEFWVLFLDRKNQLLASERLGVGTIDHAPVYPREVMRRALELNASALILAHNHPSGDPQPSRPDIEMTKALIDAGKALNLTIHDHMIVGAGEVKSLRAVGLI</sequence>
<dbReference type="SUPFAM" id="SSF102712">
    <property type="entry name" value="JAB1/MPN domain"/>
    <property type="match status" value="1"/>
</dbReference>
<keyword evidence="1" id="KW-0645">Protease</keyword>
<proteinExistence type="inferred from homology"/>
<organism evidence="8 9">
    <name type="scientific">Caulobacter hibisci</name>
    <dbReference type="NCBI Taxonomy" id="2035993"/>
    <lineage>
        <taxon>Bacteria</taxon>
        <taxon>Pseudomonadati</taxon>
        <taxon>Pseudomonadota</taxon>
        <taxon>Alphaproteobacteria</taxon>
        <taxon>Caulobacterales</taxon>
        <taxon>Caulobacteraceae</taxon>
        <taxon>Caulobacter</taxon>
    </lineage>
</organism>
<evidence type="ECO:0000313" key="8">
    <source>
        <dbReference type="EMBL" id="MBI1684215.1"/>
    </source>
</evidence>
<evidence type="ECO:0000256" key="6">
    <source>
        <dbReference type="RuleBase" id="RU003797"/>
    </source>
</evidence>
<evidence type="ECO:0000256" key="4">
    <source>
        <dbReference type="ARBA" id="ARBA00022833"/>
    </source>
</evidence>
<evidence type="ECO:0000313" key="9">
    <source>
        <dbReference type="Proteomes" id="UP000639859"/>
    </source>
</evidence>
<dbReference type="InterPro" id="IPR001405">
    <property type="entry name" value="UPF0758"/>
</dbReference>
<comment type="similarity">
    <text evidence="6">Belongs to the UPF0758 family.</text>
</comment>
<dbReference type="PROSITE" id="PS01302">
    <property type="entry name" value="UPF0758"/>
    <property type="match status" value="1"/>
</dbReference>
<dbReference type="EMBL" id="JADWOX010000006">
    <property type="protein sequence ID" value="MBI1684215.1"/>
    <property type="molecule type" value="Genomic_DNA"/>
</dbReference>
<evidence type="ECO:0000256" key="2">
    <source>
        <dbReference type="ARBA" id="ARBA00022723"/>
    </source>
</evidence>
<feature type="domain" description="MPN" evidence="7">
    <location>
        <begin position="101"/>
        <end position="223"/>
    </location>
</feature>
<accession>A0ABS0SX61</accession>
<keyword evidence="3" id="KW-0378">Hydrolase</keyword>
<dbReference type="NCBIfam" id="TIGR00608">
    <property type="entry name" value="radc"/>
    <property type="match status" value="1"/>
</dbReference>
<protein>
    <submittedName>
        <fullName evidence="8">DNA repair protein RadC</fullName>
    </submittedName>
</protein>
<keyword evidence="2" id="KW-0479">Metal-binding</keyword>
<name>A0ABS0SX61_9CAUL</name>
<evidence type="ECO:0000259" key="7">
    <source>
        <dbReference type="PROSITE" id="PS50249"/>
    </source>
</evidence>